<name>A0AAV9XSU9_9CRYT</name>
<feature type="signal peptide" evidence="1">
    <location>
        <begin position="1"/>
        <end position="22"/>
    </location>
</feature>
<dbReference type="Proteomes" id="UP001311799">
    <property type="component" value="Unassembled WGS sequence"/>
</dbReference>
<feature type="chain" id="PRO_5043810414" evidence="1">
    <location>
        <begin position="23"/>
        <end position="314"/>
    </location>
</feature>
<keyword evidence="1" id="KW-0732">Signal</keyword>
<comment type="caution">
    <text evidence="2">The sequence shown here is derived from an EMBL/GenBank/DDBJ whole genome shotgun (WGS) entry which is preliminary data.</text>
</comment>
<organism evidence="2 3">
    <name type="scientific">Cryptosporidium xiaoi</name>
    <dbReference type="NCBI Taxonomy" id="659607"/>
    <lineage>
        <taxon>Eukaryota</taxon>
        <taxon>Sar</taxon>
        <taxon>Alveolata</taxon>
        <taxon>Apicomplexa</taxon>
        <taxon>Conoidasida</taxon>
        <taxon>Coccidia</taxon>
        <taxon>Eucoccidiorida</taxon>
        <taxon>Eimeriorina</taxon>
        <taxon>Cryptosporidiidae</taxon>
        <taxon>Cryptosporidium</taxon>
    </lineage>
</organism>
<evidence type="ECO:0000313" key="2">
    <source>
        <dbReference type="EMBL" id="KAK6587808.1"/>
    </source>
</evidence>
<evidence type="ECO:0000313" key="3">
    <source>
        <dbReference type="Proteomes" id="UP001311799"/>
    </source>
</evidence>
<proteinExistence type="predicted"/>
<reference evidence="2 3" key="1">
    <citation type="submission" date="2023-10" db="EMBL/GenBank/DDBJ databases">
        <title>Comparative genomics analysis reveals potential genetic determinants of host preference in Cryptosporidium xiaoi.</title>
        <authorList>
            <person name="Xiao L."/>
            <person name="Li J."/>
        </authorList>
    </citation>
    <scope>NUCLEOTIDE SEQUENCE [LARGE SCALE GENOMIC DNA]</scope>
    <source>
        <strain evidence="2 3">52996</strain>
    </source>
</reference>
<accession>A0AAV9XSU9</accession>
<keyword evidence="3" id="KW-1185">Reference proteome</keyword>
<sequence length="314" mass="35793">MGKLSLFLILTTLFSNENFVYTERYNVTKYNVKLIKKKFVKNDLFGSYGENNNEAGNFESFRKLSVDSNSTDSGSDCKTQIYVKNGIYSIPEIEVNKTNESGSNNFSNLTIGLIETNQHSSQLNDSLGEKIENSNLVKENNNIRKNKKNSILETTVNNSGRNNTDFDKNSTSKNIFSEKDIYMRDYAQNSDDFIDVFNAIEDANWTIYNGDYYIMEFSDYNTSVPIIKLINLSVGLYNKNADPNLAKGLISAIFGTRTFSELDSDKTTDLDTDYNGDNFGNGIFNLDDFINWDDFDIIDELPTLFRSLNNIIWL</sequence>
<dbReference type="AlphaFoldDB" id="A0AAV9XSU9"/>
<dbReference type="EMBL" id="JAWDEY010000036">
    <property type="protein sequence ID" value="KAK6587808.1"/>
    <property type="molecule type" value="Genomic_DNA"/>
</dbReference>
<gene>
    <name evidence="2" type="ORF">RS030_81211</name>
</gene>
<protein>
    <submittedName>
        <fullName evidence="2">Uncharacterized protein</fullName>
    </submittedName>
</protein>
<evidence type="ECO:0000256" key="1">
    <source>
        <dbReference type="SAM" id="SignalP"/>
    </source>
</evidence>